<keyword evidence="11" id="KW-0902">Two-component regulatory system</keyword>
<dbReference type="EC" id="2.7.13.3" evidence="3"/>
<dbReference type="InterPro" id="IPR021796">
    <property type="entry name" value="Tll0287-like_dom"/>
</dbReference>
<dbReference type="InterPro" id="IPR003660">
    <property type="entry name" value="HAMP_dom"/>
</dbReference>
<keyword evidence="12" id="KW-0349">Heme</keyword>
<dbReference type="SMART" id="SM00304">
    <property type="entry name" value="HAMP"/>
    <property type="match status" value="1"/>
</dbReference>
<dbReference type="SUPFAM" id="SSF47384">
    <property type="entry name" value="Homodimeric domain of signal transducing histidine kinase"/>
    <property type="match status" value="1"/>
</dbReference>
<dbReference type="Pfam" id="PF11845">
    <property type="entry name" value="Tll0287-like"/>
    <property type="match status" value="1"/>
</dbReference>
<feature type="transmembrane region" description="Helical" evidence="14">
    <location>
        <begin position="12"/>
        <end position="32"/>
    </location>
</feature>
<organism evidence="18 19">
    <name type="scientific">Raoultibacter massiliensis</name>
    <dbReference type="NCBI Taxonomy" id="1852371"/>
    <lineage>
        <taxon>Bacteria</taxon>
        <taxon>Bacillati</taxon>
        <taxon>Actinomycetota</taxon>
        <taxon>Coriobacteriia</taxon>
        <taxon>Eggerthellales</taxon>
        <taxon>Eggerthellaceae</taxon>
        <taxon>Raoultibacter</taxon>
    </lineage>
</organism>
<dbReference type="InterPro" id="IPR004358">
    <property type="entry name" value="Sig_transdc_His_kin-like_C"/>
</dbReference>
<dbReference type="PRINTS" id="PR00344">
    <property type="entry name" value="BCTRLSENSOR"/>
</dbReference>
<evidence type="ECO:0000313" key="18">
    <source>
        <dbReference type="EMBL" id="MEQ3363638.1"/>
    </source>
</evidence>
<dbReference type="SUPFAM" id="SSF158472">
    <property type="entry name" value="HAMP domain-like"/>
    <property type="match status" value="1"/>
</dbReference>
<accession>A0ABV1JEX7</accession>
<dbReference type="Pfam" id="PF00672">
    <property type="entry name" value="HAMP"/>
    <property type="match status" value="1"/>
</dbReference>
<dbReference type="PROSITE" id="PS50109">
    <property type="entry name" value="HIS_KIN"/>
    <property type="match status" value="1"/>
</dbReference>
<dbReference type="CDD" id="cd06225">
    <property type="entry name" value="HAMP"/>
    <property type="match status" value="1"/>
</dbReference>
<dbReference type="InterPro" id="IPR036097">
    <property type="entry name" value="HisK_dim/P_sf"/>
</dbReference>
<evidence type="ECO:0000256" key="2">
    <source>
        <dbReference type="ARBA" id="ARBA00004236"/>
    </source>
</evidence>
<evidence type="ECO:0000256" key="4">
    <source>
        <dbReference type="ARBA" id="ARBA00022553"/>
    </source>
</evidence>
<reference evidence="18 19" key="1">
    <citation type="submission" date="2024-04" db="EMBL/GenBank/DDBJ databases">
        <title>Human intestinal bacterial collection.</title>
        <authorList>
            <person name="Pauvert C."/>
            <person name="Hitch T.C.A."/>
            <person name="Clavel T."/>
        </authorList>
    </citation>
    <scope>NUCLEOTIDE SEQUENCE [LARGE SCALE GENOMIC DNA]</scope>
    <source>
        <strain evidence="18 19">CLA-KB-H42</strain>
    </source>
</reference>
<feature type="domain" description="Cytochrome c" evidence="17">
    <location>
        <begin position="141"/>
        <end position="278"/>
    </location>
</feature>
<keyword evidence="8" id="KW-0418">Kinase</keyword>
<evidence type="ECO:0000256" key="14">
    <source>
        <dbReference type="SAM" id="Phobius"/>
    </source>
</evidence>
<dbReference type="EMBL" id="JBBNOP010000010">
    <property type="protein sequence ID" value="MEQ3363638.1"/>
    <property type="molecule type" value="Genomic_DNA"/>
</dbReference>
<keyword evidence="4" id="KW-0597">Phosphoprotein</keyword>
<protein>
    <recommendedName>
        <fullName evidence="3">histidine kinase</fullName>
        <ecNumber evidence="3">2.7.13.3</ecNumber>
    </recommendedName>
</protein>
<dbReference type="PANTHER" id="PTHR43047:SF72">
    <property type="entry name" value="OSMOSENSING HISTIDINE PROTEIN KINASE SLN1"/>
    <property type="match status" value="1"/>
</dbReference>
<dbReference type="PROSITE" id="PS50885">
    <property type="entry name" value="HAMP"/>
    <property type="match status" value="1"/>
</dbReference>
<dbReference type="Gene3D" id="1.10.287.130">
    <property type="match status" value="1"/>
</dbReference>
<dbReference type="CDD" id="cd16922">
    <property type="entry name" value="HATPase_EvgS-ArcB-TorS-like"/>
    <property type="match status" value="1"/>
</dbReference>
<evidence type="ECO:0000256" key="6">
    <source>
        <dbReference type="ARBA" id="ARBA00022692"/>
    </source>
</evidence>
<evidence type="ECO:0000259" key="17">
    <source>
        <dbReference type="PROSITE" id="PS51007"/>
    </source>
</evidence>
<keyword evidence="9 14" id="KW-1133">Transmembrane helix</keyword>
<keyword evidence="10 12" id="KW-0408">Iron</keyword>
<evidence type="ECO:0000259" key="16">
    <source>
        <dbReference type="PROSITE" id="PS50885"/>
    </source>
</evidence>
<feature type="domain" description="Histidine kinase" evidence="15">
    <location>
        <begin position="340"/>
        <end position="559"/>
    </location>
</feature>
<dbReference type="CDD" id="cd00082">
    <property type="entry name" value="HisKA"/>
    <property type="match status" value="1"/>
</dbReference>
<dbReference type="Pfam" id="PF00512">
    <property type="entry name" value="HisKA"/>
    <property type="match status" value="1"/>
</dbReference>
<dbReference type="GO" id="GO:0005524">
    <property type="term" value="F:ATP binding"/>
    <property type="evidence" value="ECO:0007669"/>
    <property type="project" value="UniProtKB-KW"/>
</dbReference>
<evidence type="ECO:0000256" key="9">
    <source>
        <dbReference type="ARBA" id="ARBA00022989"/>
    </source>
</evidence>
<feature type="transmembrane region" description="Helical" evidence="14">
    <location>
        <begin position="209"/>
        <end position="231"/>
    </location>
</feature>
<proteinExistence type="predicted"/>
<keyword evidence="18" id="KW-0547">Nucleotide-binding</keyword>
<dbReference type="RefSeq" id="WP_180963453.1">
    <property type="nucleotide sequence ID" value="NZ_JBBNOP010000010.1"/>
</dbReference>
<dbReference type="SMART" id="SM00388">
    <property type="entry name" value="HisKA"/>
    <property type="match status" value="1"/>
</dbReference>
<keyword evidence="19" id="KW-1185">Reference proteome</keyword>
<evidence type="ECO:0000256" key="5">
    <source>
        <dbReference type="ARBA" id="ARBA00022679"/>
    </source>
</evidence>
<dbReference type="PANTHER" id="PTHR43047">
    <property type="entry name" value="TWO-COMPONENT HISTIDINE PROTEIN KINASE"/>
    <property type="match status" value="1"/>
</dbReference>
<dbReference type="SUPFAM" id="SSF55874">
    <property type="entry name" value="ATPase domain of HSP90 chaperone/DNA topoisomerase II/histidine kinase"/>
    <property type="match status" value="1"/>
</dbReference>
<evidence type="ECO:0000256" key="11">
    <source>
        <dbReference type="ARBA" id="ARBA00023012"/>
    </source>
</evidence>
<keyword evidence="7 12" id="KW-0479">Metal-binding</keyword>
<dbReference type="InterPro" id="IPR003661">
    <property type="entry name" value="HisK_dim/P_dom"/>
</dbReference>
<gene>
    <name evidence="18" type="ORF">AAA083_11700</name>
</gene>
<evidence type="ECO:0000256" key="3">
    <source>
        <dbReference type="ARBA" id="ARBA00012438"/>
    </source>
</evidence>
<dbReference type="InterPro" id="IPR036890">
    <property type="entry name" value="HATPase_C_sf"/>
</dbReference>
<dbReference type="PROSITE" id="PS51007">
    <property type="entry name" value="CYTC"/>
    <property type="match status" value="1"/>
</dbReference>
<dbReference type="InterPro" id="IPR003594">
    <property type="entry name" value="HATPase_dom"/>
</dbReference>
<dbReference type="Proteomes" id="UP001487305">
    <property type="component" value="Unassembled WGS sequence"/>
</dbReference>
<evidence type="ECO:0000256" key="8">
    <source>
        <dbReference type="ARBA" id="ARBA00022777"/>
    </source>
</evidence>
<comment type="subcellular location">
    <subcellularLocation>
        <location evidence="2">Cell membrane</location>
    </subcellularLocation>
</comment>
<evidence type="ECO:0000256" key="13">
    <source>
        <dbReference type="SAM" id="Coils"/>
    </source>
</evidence>
<evidence type="ECO:0000313" key="19">
    <source>
        <dbReference type="Proteomes" id="UP001487305"/>
    </source>
</evidence>
<dbReference type="InterPro" id="IPR009056">
    <property type="entry name" value="Cyt_c-like_dom"/>
</dbReference>
<evidence type="ECO:0000256" key="1">
    <source>
        <dbReference type="ARBA" id="ARBA00000085"/>
    </source>
</evidence>
<evidence type="ECO:0000256" key="10">
    <source>
        <dbReference type="ARBA" id="ARBA00023004"/>
    </source>
</evidence>
<keyword evidence="18" id="KW-0067">ATP-binding</keyword>
<dbReference type="SMART" id="SM00387">
    <property type="entry name" value="HATPase_c"/>
    <property type="match status" value="1"/>
</dbReference>
<sequence length="569" mass="63024">MGERLRRLRIGTLFVLVLLSVILVALVCYVAFSSQQHSQQAESQLLAQAQAFTKEMDAVWQFFDVNQDTINYDEEGNFEFKGLYCSIVGKGVGAIFSAGSDYTVRYTNVEVRNKFDRPDEFESAALAAFADGSGTTEYYEMTVYEGKPVFRYVSAIPLKKSCLQCHGEPKGELDITGYPKEGLKEGDLAGAISIIIPAGSYIEDQQQTLFVTVCFFAILIALIAVTMFAVISRVVTKPLEKLALAATDMSDGKLDVSLDSIRAQGEIGDLTMRFASMARQLEEAYTGLEEKVADKTEEIQHANKILEQQRKQLELSNELLQQANKQLVIDNQYKDDFLAVMSHELRTPLTAILTFIEVLEHERPKSAKEKDALRELKSNTVVLLNMINDTLEMAAIQSGHGGLVVDEIDLMDIVNYVHDSVSSLANRKNIAVRSSVDRNVPIIMGDWERLRHVLENLLTNAIKFTDEGGEVDISVSFDEQGEMVIVRVRDSGIGIKSEDLPRVFERFTQIENSTTRGYNGSGLGLSVVKEIVEMHGGSVFVKSEPGVGSEFGFSIPVVAEGCERGSIDE</sequence>
<dbReference type="Pfam" id="PF02518">
    <property type="entry name" value="HATPase_c"/>
    <property type="match status" value="1"/>
</dbReference>
<keyword evidence="13" id="KW-0175">Coiled coil</keyword>
<dbReference type="Gene3D" id="3.30.565.10">
    <property type="entry name" value="Histidine kinase-like ATPase, C-terminal domain"/>
    <property type="match status" value="1"/>
</dbReference>
<keyword evidence="5" id="KW-0808">Transferase</keyword>
<keyword evidence="6 14" id="KW-0812">Transmembrane</keyword>
<comment type="caution">
    <text evidence="18">The sequence shown here is derived from an EMBL/GenBank/DDBJ whole genome shotgun (WGS) entry which is preliminary data.</text>
</comment>
<dbReference type="InterPro" id="IPR005467">
    <property type="entry name" value="His_kinase_dom"/>
</dbReference>
<evidence type="ECO:0000256" key="7">
    <source>
        <dbReference type="ARBA" id="ARBA00022723"/>
    </source>
</evidence>
<name>A0ABV1JEX7_9ACTN</name>
<dbReference type="Gene3D" id="6.10.340.10">
    <property type="match status" value="1"/>
</dbReference>
<feature type="coiled-coil region" evidence="13">
    <location>
        <begin position="278"/>
        <end position="330"/>
    </location>
</feature>
<evidence type="ECO:0000259" key="15">
    <source>
        <dbReference type="PROSITE" id="PS50109"/>
    </source>
</evidence>
<keyword evidence="14" id="KW-0472">Membrane</keyword>
<comment type="catalytic activity">
    <reaction evidence="1">
        <text>ATP + protein L-histidine = ADP + protein N-phospho-L-histidine.</text>
        <dbReference type="EC" id="2.7.13.3"/>
    </reaction>
</comment>
<feature type="domain" description="HAMP" evidence="16">
    <location>
        <begin position="233"/>
        <end position="286"/>
    </location>
</feature>
<evidence type="ECO:0000256" key="12">
    <source>
        <dbReference type="PROSITE-ProRule" id="PRU00433"/>
    </source>
</evidence>